<comment type="caution">
    <text evidence="1">The sequence shown here is derived from an EMBL/GenBank/DDBJ whole genome shotgun (WGS) entry which is preliminary data.</text>
</comment>
<dbReference type="Proteomes" id="UP000794436">
    <property type="component" value="Unassembled WGS sequence"/>
</dbReference>
<evidence type="ECO:0000313" key="2">
    <source>
        <dbReference type="Proteomes" id="UP000794436"/>
    </source>
</evidence>
<dbReference type="EMBL" id="SPLM01000113">
    <property type="protein sequence ID" value="TMW57893.1"/>
    <property type="molecule type" value="Genomic_DNA"/>
</dbReference>
<keyword evidence="2" id="KW-1185">Reference proteome</keyword>
<gene>
    <name evidence="1" type="ORF">Poli38472_013367</name>
</gene>
<sequence length="92" mass="10015">MVNNPPADKLRIVKTPLHKPSTAIAAVSTAFCGKKNGVTLHIEEQLLDSVTIRDARSGQLCFREADVVPSIFTQKTLLDADGKLIATITKER</sequence>
<proteinExistence type="predicted"/>
<dbReference type="AlphaFoldDB" id="A0A8K1C7Y1"/>
<protein>
    <submittedName>
        <fullName evidence="1">Uncharacterized protein</fullName>
    </submittedName>
</protein>
<organism evidence="1 2">
    <name type="scientific">Pythium oligandrum</name>
    <name type="common">Mycoparasitic fungus</name>
    <dbReference type="NCBI Taxonomy" id="41045"/>
    <lineage>
        <taxon>Eukaryota</taxon>
        <taxon>Sar</taxon>
        <taxon>Stramenopiles</taxon>
        <taxon>Oomycota</taxon>
        <taxon>Peronosporomycetes</taxon>
        <taxon>Pythiales</taxon>
        <taxon>Pythiaceae</taxon>
        <taxon>Pythium</taxon>
    </lineage>
</organism>
<reference evidence="1" key="1">
    <citation type="submission" date="2019-03" db="EMBL/GenBank/DDBJ databases">
        <title>Long read genome sequence of the mycoparasitic Pythium oligandrum ATCC 38472 isolated from sugarbeet rhizosphere.</title>
        <authorList>
            <person name="Gaulin E."/>
        </authorList>
    </citation>
    <scope>NUCLEOTIDE SEQUENCE</scope>
    <source>
        <strain evidence="1">ATCC 38472_TT</strain>
    </source>
</reference>
<evidence type="ECO:0000313" key="1">
    <source>
        <dbReference type="EMBL" id="TMW57893.1"/>
    </source>
</evidence>
<accession>A0A8K1C7Y1</accession>
<name>A0A8K1C7Y1_PYTOL</name>